<dbReference type="EMBL" id="BGZK01001651">
    <property type="protein sequence ID" value="GBP83952.1"/>
    <property type="molecule type" value="Genomic_DNA"/>
</dbReference>
<accession>A0A4C1Z9G8</accession>
<dbReference type="AlphaFoldDB" id="A0A4C1Z9G8"/>
<protein>
    <submittedName>
        <fullName evidence="1">Uncharacterized protein</fullName>
    </submittedName>
</protein>
<evidence type="ECO:0000313" key="2">
    <source>
        <dbReference type="Proteomes" id="UP000299102"/>
    </source>
</evidence>
<organism evidence="1 2">
    <name type="scientific">Eumeta variegata</name>
    <name type="common">Bagworm moth</name>
    <name type="synonym">Eumeta japonica</name>
    <dbReference type="NCBI Taxonomy" id="151549"/>
    <lineage>
        <taxon>Eukaryota</taxon>
        <taxon>Metazoa</taxon>
        <taxon>Ecdysozoa</taxon>
        <taxon>Arthropoda</taxon>
        <taxon>Hexapoda</taxon>
        <taxon>Insecta</taxon>
        <taxon>Pterygota</taxon>
        <taxon>Neoptera</taxon>
        <taxon>Endopterygota</taxon>
        <taxon>Lepidoptera</taxon>
        <taxon>Glossata</taxon>
        <taxon>Ditrysia</taxon>
        <taxon>Tineoidea</taxon>
        <taxon>Psychidae</taxon>
        <taxon>Oiketicinae</taxon>
        <taxon>Eumeta</taxon>
    </lineage>
</organism>
<name>A0A4C1Z9G8_EUMVA</name>
<sequence>MICVMISRRQTRTIAFRMRRREFFYCPNTSYTGWRRPDYSRSQSRLRGYLRSKHSAVFEATGDRTVARCSAEFKRGRTSNNDDSCSDRPTAAIKDESFCRKDHEL</sequence>
<reference evidence="1 2" key="1">
    <citation type="journal article" date="2019" name="Commun. Biol.">
        <title>The bagworm genome reveals a unique fibroin gene that provides high tensile strength.</title>
        <authorList>
            <person name="Kono N."/>
            <person name="Nakamura H."/>
            <person name="Ohtoshi R."/>
            <person name="Tomita M."/>
            <person name="Numata K."/>
            <person name="Arakawa K."/>
        </authorList>
    </citation>
    <scope>NUCLEOTIDE SEQUENCE [LARGE SCALE GENOMIC DNA]</scope>
</reference>
<gene>
    <name evidence="1" type="ORF">EVAR_62394_1</name>
</gene>
<proteinExistence type="predicted"/>
<dbReference type="Proteomes" id="UP000299102">
    <property type="component" value="Unassembled WGS sequence"/>
</dbReference>
<comment type="caution">
    <text evidence="1">The sequence shown here is derived from an EMBL/GenBank/DDBJ whole genome shotgun (WGS) entry which is preliminary data.</text>
</comment>
<keyword evidence="2" id="KW-1185">Reference proteome</keyword>
<evidence type="ECO:0000313" key="1">
    <source>
        <dbReference type="EMBL" id="GBP83952.1"/>
    </source>
</evidence>